<feature type="compositionally biased region" description="Low complexity" evidence="1">
    <location>
        <begin position="79"/>
        <end position="89"/>
    </location>
</feature>
<dbReference type="EMBL" id="HBUE01254893">
    <property type="protein sequence ID" value="CAG6555936.1"/>
    <property type="molecule type" value="Transcribed_RNA"/>
</dbReference>
<dbReference type="EMBL" id="HBUE01254894">
    <property type="protein sequence ID" value="CAG6555937.1"/>
    <property type="molecule type" value="Transcribed_RNA"/>
</dbReference>
<dbReference type="EMBL" id="HBUE01149913">
    <property type="protein sequence ID" value="CAG6504659.1"/>
    <property type="molecule type" value="Transcribed_RNA"/>
</dbReference>
<dbReference type="EMBL" id="HBUE01028445">
    <property type="protein sequence ID" value="CAG6455412.1"/>
    <property type="molecule type" value="Transcribed_RNA"/>
</dbReference>
<evidence type="ECO:0000313" key="2">
    <source>
        <dbReference type="EMBL" id="CAG6504659.1"/>
    </source>
</evidence>
<organism evidence="2">
    <name type="scientific">Culex pipiens</name>
    <name type="common">House mosquito</name>
    <dbReference type="NCBI Taxonomy" id="7175"/>
    <lineage>
        <taxon>Eukaryota</taxon>
        <taxon>Metazoa</taxon>
        <taxon>Ecdysozoa</taxon>
        <taxon>Arthropoda</taxon>
        <taxon>Hexapoda</taxon>
        <taxon>Insecta</taxon>
        <taxon>Pterygota</taxon>
        <taxon>Neoptera</taxon>
        <taxon>Endopterygota</taxon>
        <taxon>Diptera</taxon>
        <taxon>Nematocera</taxon>
        <taxon>Culicoidea</taxon>
        <taxon>Culicidae</taxon>
        <taxon>Culicinae</taxon>
        <taxon>Culicini</taxon>
        <taxon>Culex</taxon>
        <taxon>Culex</taxon>
    </lineage>
</organism>
<dbReference type="AlphaFoldDB" id="A0A8D8GFC6"/>
<dbReference type="EMBL" id="HBUE01149911">
    <property type="protein sequence ID" value="CAG6504657.1"/>
    <property type="molecule type" value="Transcribed_RNA"/>
</dbReference>
<dbReference type="EMBL" id="HBUE01028447">
    <property type="protein sequence ID" value="CAG6455413.1"/>
    <property type="molecule type" value="Transcribed_RNA"/>
</dbReference>
<name>A0A8D8GFC6_CULPI</name>
<dbReference type="EMBL" id="HBUE01254895">
    <property type="protein sequence ID" value="CAG6555938.1"/>
    <property type="molecule type" value="Transcribed_RNA"/>
</dbReference>
<dbReference type="EMBL" id="HBUE01149912">
    <property type="protein sequence ID" value="CAG6504658.1"/>
    <property type="molecule type" value="Transcribed_RNA"/>
</dbReference>
<reference evidence="2" key="1">
    <citation type="submission" date="2021-05" db="EMBL/GenBank/DDBJ databases">
        <authorList>
            <person name="Alioto T."/>
            <person name="Alioto T."/>
            <person name="Gomez Garrido J."/>
        </authorList>
    </citation>
    <scope>NUCLEOTIDE SEQUENCE</scope>
</reference>
<sequence length="104" mass="11430">MQAVQASIWTAMAMIKEGARRYFHRMCSTTGQSLPDPIRRQIPRNMLKGRRVASTRSTRVDCLTGGHIRSDNFALISSKSSLSSSSSSDSTRKIRIRGQNGSAG</sequence>
<proteinExistence type="predicted"/>
<feature type="region of interest" description="Disordered" evidence="1">
    <location>
        <begin position="79"/>
        <end position="104"/>
    </location>
</feature>
<accession>A0A8D8GFC6</accession>
<evidence type="ECO:0000256" key="1">
    <source>
        <dbReference type="SAM" id="MobiDB-lite"/>
    </source>
</evidence>
<protein>
    <submittedName>
        <fullName evidence="2">(northern house mosquito) hypothetical protein</fullName>
    </submittedName>
</protein>